<dbReference type="OrthoDB" id="5876363at2759"/>
<dbReference type="CDD" id="cd15535">
    <property type="entry name" value="PHD1_Rco1"/>
    <property type="match status" value="1"/>
</dbReference>
<feature type="region of interest" description="Disordered" evidence="6">
    <location>
        <begin position="624"/>
        <end position="679"/>
    </location>
</feature>
<evidence type="ECO:0000256" key="2">
    <source>
        <dbReference type="ARBA" id="ARBA00022771"/>
    </source>
</evidence>
<evidence type="ECO:0000256" key="1">
    <source>
        <dbReference type="ARBA" id="ARBA00022723"/>
    </source>
</evidence>
<dbReference type="Pfam" id="PF00628">
    <property type="entry name" value="PHD"/>
    <property type="match status" value="2"/>
</dbReference>
<sequence length="1023" mass="114219">MEATSPDAPSIVVTQRDGSSGYEEDPDHMQDSPTSTPQPISSFSNHDASMDEPKRLGFIAPLPSTGTWKEESEALDRDIAMIRQKPGSKGGPKRPLSSTPTTDGTAFDANGSKLQTGTDGNKKDAVPISKRLRQRDASCTPDAHPRVSPTASPVSTTEAGGEPMDKQRKKMKPPPRGIDHRRTSYRGAPGVVVVAQDDQNMINKDFCEACKGVGEFLCCESCPNAFHFDCVDPPMTKEEVKSLDVWYCRECLVKKNPQLKPPRGIFQGLLDNLQKSNPKTFELPVEIKNYFRGVGANKWGDYVSTKDVKQPRYSKNGLPEDPDYLRLKDRNGRPIICFQCKKSALSGPIVQCDFCPLAWHLDCTDPPMATPPNPSKKWMCPNHSDHIMPKTRKRKTVNYVTPVTPLKQKNFGNIEIINEDTSHQVDDDTELAYGNVIYRLPEQAIKLNFLNSVKSHKRLKQHLSLPNGDLLHTYKRALSSPSSSYGSLMSLDEQKDMSWSDITDKEEDDSLKATEQERRQWLDGLALFEQETKTAIIDDANLRQLVKAALGNEEGAEAEVSWLKAIRQLMQIKGEDALLKKVYKESARPFSETYLFTMETTDAQLQKEYETRHANLMDTVDSAKHSLESTAESVKQRVEENAAAVEHSESLGKNPPDSTHPANVGSSTRFEGTATKNDDTFGQHALTEEMGANRTLEAMLDLQRGHDGKSSHEGEQVTTNGSESANPILQSLMHGGTNLPNLRFMFPDHGELTEEQKAQALAHLSQNFNRDLNKEASPREESGGDESVEQAKHAIGSDEWHKQRKDNHKAVEKRRRETINAGINDLARIVPGCEKNKSQILVRAVNYIKQLKDNETQTMERMALEKLLTDQAINELGRQVETLRNENEQLKEQIKALREGASTNREKYGNKVLRWYMARDLNVTPIHPKESAIEGLETLSTIQQLPNPTQTPLSIITPPQVSYQVISEAAELGIPMVWLQPGAENAECIRLAEEKGLACIAEGPCILVQGTQEYDRQKSQTKL</sequence>
<protein>
    <recommendedName>
        <fullName evidence="11">PHD-type domain-containing protein</fullName>
    </recommendedName>
</protein>
<dbReference type="EMBL" id="MVBO01000109">
    <property type="protein sequence ID" value="OZJ03031.1"/>
    <property type="molecule type" value="Genomic_DNA"/>
</dbReference>
<keyword evidence="2 4" id="KW-0863">Zinc-finger</keyword>
<evidence type="ECO:0000259" key="7">
    <source>
        <dbReference type="PROSITE" id="PS50016"/>
    </source>
</evidence>
<dbReference type="PROSITE" id="PS50016">
    <property type="entry name" value="ZF_PHD_2"/>
    <property type="match status" value="2"/>
</dbReference>
<dbReference type="Pfam" id="PF13380">
    <property type="entry name" value="CoA_binding_2"/>
    <property type="match status" value="1"/>
</dbReference>
<evidence type="ECO:0000313" key="10">
    <source>
        <dbReference type="Proteomes" id="UP000242875"/>
    </source>
</evidence>
<dbReference type="PANTHER" id="PTHR47636">
    <property type="entry name" value="TRANSCRIPTIONAL REGULATORY PROTEIN RCO1"/>
    <property type="match status" value="1"/>
</dbReference>
<feature type="compositionally biased region" description="Polar residues" evidence="6">
    <location>
        <begin position="656"/>
        <end position="670"/>
    </location>
</feature>
<dbReference type="SUPFAM" id="SSF51735">
    <property type="entry name" value="NAD(P)-binding Rossmann-fold domains"/>
    <property type="match status" value="1"/>
</dbReference>
<feature type="domain" description="PHD-type" evidence="7">
    <location>
        <begin position="334"/>
        <end position="386"/>
    </location>
</feature>
<dbReference type="SMART" id="SM00353">
    <property type="entry name" value="HLH"/>
    <property type="match status" value="1"/>
</dbReference>
<feature type="compositionally biased region" description="Basic and acidic residues" evidence="6">
    <location>
        <begin position="704"/>
        <end position="715"/>
    </location>
</feature>
<dbReference type="PROSITE" id="PS50888">
    <property type="entry name" value="BHLH"/>
    <property type="match status" value="1"/>
</dbReference>
<dbReference type="GO" id="GO:0046983">
    <property type="term" value="F:protein dimerization activity"/>
    <property type="evidence" value="ECO:0007669"/>
    <property type="project" value="InterPro"/>
</dbReference>
<reference evidence="9 10" key="1">
    <citation type="journal article" date="2017" name="Mycologia">
        <title>Bifiguratus adelaidae, gen. et sp. nov., a new member of Mucoromycotina in endophytic and soil-dwelling habitats.</title>
        <authorList>
            <person name="Torres-Cruz T.J."/>
            <person name="Billingsley Tobias T.L."/>
            <person name="Almatruk M."/>
            <person name="Hesse C."/>
            <person name="Kuske C.R."/>
            <person name="Desiro A."/>
            <person name="Benucci G.M."/>
            <person name="Bonito G."/>
            <person name="Stajich J.E."/>
            <person name="Dunlap C."/>
            <person name="Arnold A.E."/>
            <person name="Porras-Alfaro A."/>
        </authorList>
    </citation>
    <scope>NUCLEOTIDE SEQUENCE [LARGE SCALE GENOMIC DNA]</scope>
    <source>
        <strain evidence="9 10">AZ0501</strain>
    </source>
</reference>
<evidence type="ECO:0000313" key="9">
    <source>
        <dbReference type="EMBL" id="OZJ03031.1"/>
    </source>
</evidence>
<dbReference type="PANTHER" id="PTHR47636:SF1">
    <property type="entry name" value="TRANSCRIPTIONAL REGULATORY PROTEIN RCO1"/>
    <property type="match status" value="1"/>
</dbReference>
<dbReference type="InterPro" id="IPR001965">
    <property type="entry name" value="Znf_PHD"/>
</dbReference>
<gene>
    <name evidence="9" type="ORF">BZG36_03271</name>
</gene>
<comment type="caution">
    <text evidence="9">The sequence shown here is derived from an EMBL/GenBank/DDBJ whole genome shotgun (WGS) entry which is preliminary data.</text>
</comment>
<evidence type="ECO:0000256" key="3">
    <source>
        <dbReference type="ARBA" id="ARBA00022833"/>
    </source>
</evidence>
<accession>A0A261XXH6</accession>
<evidence type="ECO:0008006" key="11">
    <source>
        <dbReference type="Google" id="ProtNLM"/>
    </source>
</evidence>
<feature type="region of interest" description="Disordered" evidence="6">
    <location>
        <begin position="704"/>
        <end position="728"/>
    </location>
</feature>
<dbReference type="AlphaFoldDB" id="A0A261XXH6"/>
<evidence type="ECO:0000259" key="8">
    <source>
        <dbReference type="PROSITE" id="PS50888"/>
    </source>
</evidence>
<dbReference type="InterPro" id="IPR003781">
    <property type="entry name" value="CoA-bd"/>
</dbReference>
<dbReference type="GO" id="GO:0008270">
    <property type="term" value="F:zinc ion binding"/>
    <property type="evidence" value="ECO:0007669"/>
    <property type="project" value="UniProtKB-KW"/>
</dbReference>
<dbReference type="InterPro" id="IPR047206">
    <property type="entry name" value="bHLHzip_scCBP1-like"/>
</dbReference>
<evidence type="ECO:0000256" key="4">
    <source>
        <dbReference type="PROSITE-ProRule" id="PRU00146"/>
    </source>
</evidence>
<dbReference type="InterPro" id="IPR019787">
    <property type="entry name" value="Znf_PHD-finger"/>
</dbReference>
<dbReference type="GO" id="GO:0003700">
    <property type="term" value="F:DNA-binding transcription factor activity"/>
    <property type="evidence" value="ECO:0007669"/>
    <property type="project" value="InterPro"/>
</dbReference>
<dbReference type="CDD" id="cd15534">
    <property type="entry name" value="PHD2_PHF12_Rco1"/>
    <property type="match status" value="1"/>
</dbReference>
<feature type="domain" description="BHLH" evidence="8">
    <location>
        <begin position="803"/>
        <end position="851"/>
    </location>
</feature>
<feature type="compositionally biased region" description="Basic and acidic residues" evidence="6">
    <location>
        <begin position="68"/>
        <end position="80"/>
    </location>
</feature>
<dbReference type="GO" id="GO:0032221">
    <property type="term" value="C:Rpd3S complex"/>
    <property type="evidence" value="ECO:0007669"/>
    <property type="project" value="TreeGrafter"/>
</dbReference>
<keyword evidence="5" id="KW-0175">Coiled coil</keyword>
<feature type="coiled-coil region" evidence="5">
    <location>
        <begin position="873"/>
        <end position="907"/>
    </location>
</feature>
<keyword evidence="3" id="KW-0862">Zinc</keyword>
<feature type="compositionally biased region" description="Basic and acidic residues" evidence="6">
    <location>
        <begin position="789"/>
        <end position="801"/>
    </location>
</feature>
<keyword evidence="10" id="KW-1185">Reference proteome</keyword>
<feature type="region of interest" description="Disordered" evidence="6">
    <location>
        <begin position="1"/>
        <end position="183"/>
    </location>
</feature>
<dbReference type="Pfam" id="PF00010">
    <property type="entry name" value="HLH"/>
    <property type="match status" value="1"/>
</dbReference>
<dbReference type="Gene3D" id="3.30.40.10">
    <property type="entry name" value="Zinc/RING finger domain, C3HC4 (zinc finger)"/>
    <property type="match status" value="2"/>
</dbReference>
<feature type="compositionally biased region" description="Basic and acidic residues" evidence="6">
    <location>
        <begin position="634"/>
        <end position="650"/>
    </location>
</feature>
<dbReference type="Proteomes" id="UP000242875">
    <property type="component" value="Unassembled WGS sequence"/>
</dbReference>
<feature type="compositionally biased region" description="Polar residues" evidence="6">
    <location>
        <begin position="149"/>
        <end position="158"/>
    </location>
</feature>
<organism evidence="9 10">
    <name type="scientific">Bifiguratus adelaidae</name>
    <dbReference type="NCBI Taxonomy" id="1938954"/>
    <lineage>
        <taxon>Eukaryota</taxon>
        <taxon>Fungi</taxon>
        <taxon>Fungi incertae sedis</taxon>
        <taxon>Mucoromycota</taxon>
        <taxon>Mucoromycotina</taxon>
        <taxon>Endogonomycetes</taxon>
        <taxon>Endogonales</taxon>
        <taxon>Endogonales incertae sedis</taxon>
        <taxon>Bifiguratus</taxon>
    </lineage>
</organism>
<dbReference type="SMART" id="SM00249">
    <property type="entry name" value="PHD"/>
    <property type="match status" value="2"/>
</dbReference>
<dbReference type="Gene3D" id="4.10.280.10">
    <property type="entry name" value="Helix-loop-helix DNA-binding domain"/>
    <property type="match status" value="1"/>
</dbReference>
<dbReference type="GO" id="GO:0006357">
    <property type="term" value="P:regulation of transcription by RNA polymerase II"/>
    <property type="evidence" value="ECO:0007669"/>
    <property type="project" value="TreeGrafter"/>
</dbReference>
<feature type="compositionally biased region" description="Polar residues" evidence="6">
    <location>
        <begin position="31"/>
        <end position="47"/>
    </location>
</feature>
<dbReference type="CDD" id="cd11398">
    <property type="entry name" value="bHLHzip_scCBP1"/>
    <property type="match status" value="1"/>
</dbReference>
<feature type="region of interest" description="Disordered" evidence="6">
    <location>
        <begin position="774"/>
        <end position="812"/>
    </location>
</feature>
<keyword evidence="1" id="KW-0479">Metal-binding</keyword>
<dbReference type="InterPro" id="IPR052819">
    <property type="entry name" value="Chromatin_regulatory_protein"/>
</dbReference>
<dbReference type="InterPro" id="IPR011598">
    <property type="entry name" value="bHLH_dom"/>
</dbReference>
<dbReference type="InterPro" id="IPR019786">
    <property type="entry name" value="Zinc_finger_PHD-type_CS"/>
</dbReference>
<dbReference type="PROSITE" id="PS01359">
    <property type="entry name" value="ZF_PHD_1"/>
    <property type="match status" value="1"/>
</dbReference>
<dbReference type="Gene3D" id="3.40.50.720">
    <property type="entry name" value="NAD(P)-binding Rossmann-like Domain"/>
    <property type="match status" value="1"/>
</dbReference>
<proteinExistence type="predicted"/>
<dbReference type="InterPro" id="IPR011011">
    <property type="entry name" value="Znf_FYVE_PHD"/>
</dbReference>
<dbReference type="InterPro" id="IPR036291">
    <property type="entry name" value="NAD(P)-bd_dom_sf"/>
</dbReference>
<dbReference type="InterPro" id="IPR036638">
    <property type="entry name" value="HLH_DNA-bd_sf"/>
</dbReference>
<dbReference type="InterPro" id="IPR013083">
    <property type="entry name" value="Znf_RING/FYVE/PHD"/>
</dbReference>
<name>A0A261XXH6_9FUNG</name>
<dbReference type="SUPFAM" id="SSF47459">
    <property type="entry name" value="HLH, helix-loop-helix DNA-binding domain"/>
    <property type="match status" value="1"/>
</dbReference>
<evidence type="ECO:0000256" key="5">
    <source>
        <dbReference type="SAM" id="Coils"/>
    </source>
</evidence>
<evidence type="ECO:0000256" key="6">
    <source>
        <dbReference type="SAM" id="MobiDB-lite"/>
    </source>
</evidence>
<feature type="domain" description="PHD-type" evidence="7">
    <location>
        <begin position="204"/>
        <end position="254"/>
    </location>
</feature>
<feature type="compositionally biased region" description="Polar residues" evidence="6">
    <location>
        <begin position="716"/>
        <end position="728"/>
    </location>
</feature>
<dbReference type="SUPFAM" id="SSF57903">
    <property type="entry name" value="FYVE/PHD zinc finger"/>
    <property type="match status" value="2"/>
</dbReference>